<sequence>DEWATYFSEASKIKFDQKTHLDIKHVQEWFRDNAKRLGIYRLSFLATSLAPCKITSANDERSFSVTGEITRGKRGSLGGSRTEELLVVGLNSDLCTEDSWPKTQLMWKNDFQPVSKRSGPVSQRSMNHINGTTNVSKATSSFAGLTYSGKSSQKKARPEPSGKG</sequence>
<feature type="non-terminal residue" evidence="2">
    <location>
        <position position="1"/>
    </location>
</feature>
<organism evidence="2 3">
    <name type="scientific">Triparma columacea</name>
    <dbReference type="NCBI Taxonomy" id="722753"/>
    <lineage>
        <taxon>Eukaryota</taxon>
        <taxon>Sar</taxon>
        <taxon>Stramenopiles</taxon>
        <taxon>Ochrophyta</taxon>
        <taxon>Bolidophyceae</taxon>
        <taxon>Parmales</taxon>
        <taxon>Triparmaceae</taxon>
        <taxon>Triparma</taxon>
    </lineage>
</organism>
<keyword evidence="3" id="KW-1185">Reference proteome</keyword>
<dbReference type="OrthoDB" id="2438421at2759"/>
<comment type="caution">
    <text evidence="2">The sequence shown here is derived from an EMBL/GenBank/DDBJ whole genome shotgun (WGS) entry which is preliminary data.</text>
</comment>
<protein>
    <submittedName>
        <fullName evidence="2">Uncharacterized protein</fullName>
    </submittedName>
</protein>
<accession>A0A9W7GHF1</accession>
<feature type="region of interest" description="Disordered" evidence="1">
    <location>
        <begin position="145"/>
        <end position="164"/>
    </location>
</feature>
<dbReference type="EMBL" id="BRYA01001685">
    <property type="protein sequence ID" value="GMI45961.1"/>
    <property type="molecule type" value="Genomic_DNA"/>
</dbReference>
<proteinExistence type="predicted"/>
<gene>
    <name evidence="2" type="ORF">TrCOL_g5102</name>
</gene>
<dbReference type="AlphaFoldDB" id="A0A9W7GHF1"/>
<dbReference type="Proteomes" id="UP001165065">
    <property type="component" value="Unassembled WGS sequence"/>
</dbReference>
<name>A0A9W7GHF1_9STRA</name>
<evidence type="ECO:0000313" key="2">
    <source>
        <dbReference type="EMBL" id="GMI45961.1"/>
    </source>
</evidence>
<evidence type="ECO:0000313" key="3">
    <source>
        <dbReference type="Proteomes" id="UP001165065"/>
    </source>
</evidence>
<reference evidence="3" key="1">
    <citation type="journal article" date="2023" name="Commun. Biol.">
        <title>Genome analysis of Parmales, the sister group of diatoms, reveals the evolutionary specialization of diatoms from phago-mixotrophs to photoautotrophs.</title>
        <authorList>
            <person name="Ban H."/>
            <person name="Sato S."/>
            <person name="Yoshikawa S."/>
            <person name="Yamada K."/>
            <person name="Nakamura Y."/>
            <person name="Ichinomiya M."/>
            <person name="Sato N."/>
            <person name="Blanc-Mathieu R."/>
            <person name="Endo H."/>
            <person name="Kuwata A."/>
            <person name="Ogata H."/>
        </authorList>
    </citation>
    <scope>NUCLEOTIDE SEQUENCE [LARGE SCALE GENOMIC DNA]</scope>
</reference>
<feature type="region of interest" description="Disordered" evidence="1">
    <location>
        <begin position="114"/>
        <end position="135"/>
    </location>
</feature>
<feature type="compositionally biased region" description="Polar residues" evidence="1">
    <location>
        <begin position="120"/>
        <end position="135"/>
    </location>
</feature>
<evidence type="ECO:0000256" key="1">
    <source>
        <dbReference type="SAM" id="MobiDB-lite"/>
    </source>
</evidence>